<evidence type="ECO:0000313" key="4">
    <source>
        <dbReference type="EMBL" id="QNM12053.1"/>
    </source>
</evidence>
<evidence type="ECO:0000256" key="1">
    <source>
        <dbReference type="ARBA" id="ARBA00023125"/>
    </source>
</evidence>
<dbReference type="AlphaFoldDB" id="A0A7G9GMM1"/>
<keyword evidence="1 2" id="KW-0238">DNA-binding</keyword>
<dbReference type="InterPro" id="IPR050624">
    <property type="entry name" value="HTH-type_Tx_Regulator"/>
</dbReference>
<dbReference type="InterPro" id="IPR001647">
    <property type="entry name" value="HTH_TetR"/>
</dbReference>
<keyword evidence="5" id="KW-1185">Reference proteome</keyword>
<sequence length="194" mass="23052">MSDTIQTKEILAETLKLLTNKKSFAKITIADITKTSGFNRQTFYYHFRDKYELLEWIYRHDAQQIFDHHISFENWHRYMAALLTHIKQDKTFYQNTISCDDTVFKEFIFSMTKSIFFLAIDALDLHHQISENDKNFYSEFFSFGIAGVIGNWVKTDMKETPEKVASNLKSLAQDSEKLAYERYRESYKIMKEEA</sequence>
<evidence type="ECO:0000256" key="2">
    <source>
        <dbReference type="PROSITE-ProRule" id="PRU00335"/>
    </source>
</evidence>
<gene>
    <name evidence="4" type="ORF">H9Q80_17700</name>
</gene>
<dbReference type="KEGG" id="ehn:H9Q80_17700"/>
<dbReference type="InterPro" id="IPR009057">
    <property type="entry name" value="Homeodomain-like_sf"/>
</dbReference>
<dbReference type="Proteomes" id="UP000515856">
    <property type="component" value="Chromosome"/>
</dbReference>
<dbReference type="RefSeq" id="WP_117453686.1">
    <property type="nucleotide sequence ID" value="NZ_CP060636.1"/>
</dbReference>
<feature type="DNA-binding region" description="H-T-H motif" evidence="2">
    <location>
        <begin position="28"/>
        <end position="47"/>
    </location>
</feature>
<proteinExistence type="predicted"/>
<dbReference type="InterPro" id="IPR039532">
    <property type="entry name" value="TetR_C_Firmicutes"/>
</dbReference>
<dbReference type="Pfam" id="PF14278">
    <property type="entry name" value="TetR_C_8"/>
    <property type="match status" value="1"/>
</dbReference>
<dbReference type="GO" id="GO:0003677">
    <property type="term" value="F:DNA binding"/>
    <property type="evidence" value="ECO:0007669"/>
    <property type="project" value="UniProtKB-UniRule"/>
</dbReference>
<evidence type="ECO:0000259" key="3">
    <source>
        <dbReference type="PROSITE" id="PS50977"/>
    </source>
</evidence>
<dbReference type="Gene3D" id="1.10.357.10">
    <property type="entry name" value="Tetracycline Repressor, domain 2"/>
    <property type="match status" value="1"/>
</dbReference>
<dbReference type="PROSITE" id="PS50977">
    <property type="entry name" value="HTH_TETR_2"/>
    <property type="match status" value="1"/>
</dbReference>
<dbReference type="PANTHER" id="PTHR43479:SF7">
    <property type="entry name" value="TETR-FAMILY TRANSCRIPTIONAL REGULATOR"/>
    <property type="match status" value="1"/>
</dbReference>
<organism evidence="4 5">
    <name type="scientific">[Eubacterium] hominis</name>
    <dbReference type="NCBI Taxonomy" id="2764325"/>
    <lineage>
        <taxon>Bacteria</taxon>
        <taxon>Bacillati</taxon>
        <taxon>Bacillota</taxon>
        <taxon>Erysipelotrichia</taxon>
        <taxon>Erysipelotrichales</taxon>
        <taxon>Erysipelotrichaceae</taxon>
        <taxon>Amedibacillus</taxon>
    </lineage>
</organism>
<dbReference type="PANTHER" id="PTHR43479">
    <property type="entry name" value="ACREF/ENVCD OPERON REPRESSOR-RELATED"/>
    <property type="match status" value="1"/>
</dbReference>
<evidence type="ECO:0000313" key="5">
    <source>
        <dbReference type="Proteomes" id="UP000515856"/>
    </source>
</evidence>
<feature type="domain" description="HTH tetR-type" evidence="3">
    <location>
        <begin position="5"/>
        <end position="65"/>
    </location>
</feature>
<reference evidence="4 5" key="1">
    <citation type="submission" date="2020-08" db="EMBL/GenBank/DDBJ databases">
        <authorList>
            <person name="Liu C."/>
            <person name="Sun Q."/>
        </authorList>
    </citation>
    <scope>NUCLEOTIDE SEQUENCE [LARGE SCALE GENOMIC DNA]</scope>
    <source>
        <strain evidence="4 5">NSJ-61</strain>
    </source>
</reference>
<dbReference type="EMBL" id="CP060636">
    <property type="protein sequence ID" value="QNM12053.1"/>
    <property type="molecule type" value="Genomic_DNA"/>
</dbReference>
<name>A0A7G9GMM1_9FIRM</name>
<protein>
    <submittedName>
        <fullName evidence="4">TetR/AcrR family transcriptional regulator C-terminal domain-containing protein</fullName>
    </submittedName>
</protein>
<dbReference type="SUPFAM" id="SSF46689">
    <property type="entry name" value="Homeodomain-like"/>
    <property type="match status" value="1"/>
</dbReference>
<dbReference type="Pfam" id="PF00440">
    <property type="entry name" value="TetR_N"/>
    <property type="match status" value="1"/>
</dbReference>
<accession>A0A7G9GMM1</accession>